<evidence type="ECO:0000313" key="2">
    <source>
        <dbReference type="Proteomes" id="UP001231649"/>
    </source>
</evidence>
<protein>
    <submittedName>
        <fullName evidence="1">Uncharacterized protein</fullName>
    </submittedName>
</protein>
<comment type="caution">
    <text evidence="1">The sequence shown here is derived from an EMBL/GenBank/DDBJ whole genome shotgun (WGS) entry which is preliminary data.</text>
</comment>
<accession>A0ACC2QZJ2</accession>
<proteinExistence type="predicted"/>
<dbReference type="EMBL" id="CM056785">
    <property type="protein sequence ID" value="KAJ8727988.1"/>
    <property type="molecule type" value="Genomic_DNA"/>
</dbReference>
<sequence>MATSDFLETERSSFLGFTHELHLSSSTLELVELLTSAVYEKEIGDRQVRRYFENYNTPFSGEQKSDDK</sequence>
<reference evidence="1" key="1">
    <citation type="submission" date="2023-03" db="EMBL/GenBank/DDBJ databases">
        <title>Chromosome-level genomes of two armyworms, Mythimna separata and Mythimna loreyi, provide insights into the biosynthesis and reception of sex pheromones.</title>
        <authorList>
            <person name="Zhao H."/>
        </authorList>
    </citation>
    <scope>NUCLEOTIDE SEQUENCE</scope>
    <source>
        <strain evidence="1">BeijingLab</strain>
    </source>
</reference>
<dbReference type="Proteomes" id="UP001231649">
    <property type="component" value="Chromosome 9"/>
</dbReference>
<gene>
    <name evidence="1" type="ORF">PYW08_016373</name>
</gene>
<name>A0ACC2QZJ2_9NEOP</name>
<evidence type="ECO:0000313" key="1">
    <source>
        <dbReference type="EMBL" id="KAJ8727988.1"/>
    </source>
</evidence>
<organism evidence="1 2">
    <name type="scientific">Mythimna loreyi</name>
    <dbReference type="NCBI Taxonomy" id="667449"/>
    <lineage>
        <taxon>Eukaryota</taxon>
        <taxon>Metazoa</taxon>
        <taxon>Ecdysozoa</taxon>
        <taxon>Arthropoda</taxon>
        <taxon>Hexapoda</taxon>
        <taxon>Insecta</taxon>
        <taxon>Pterygota</taxon>
        <taxon>Neoptera</taxon>
        <taxon>Endopterygota</taxon>
        <taxon>Lepidoptera</taxon>
        <taxon>Glossata</taxon>
        <taxon>Ditrysia</taxon>
        <taxon>Noctuoidea</taxon>
        <taxon>Noctuidae</taxon>
        <taxon>Noctuinae</taxon>
        <taxon>Hadenini</taxon>
        <taxon>Mythimna</taxon>
    </lineage>
</organism>
<keyword evidence="2" id="KW-1185">Reference proteome</keyword>